<accession>A0A1I7ZI67</accession>
<feature type="compositionally biased region" description="Low complexity" evidence="4">
    <location>
        <begin position="264"/>
        <end position="281"/>
    </location>
</feature>
<evidence type="ECO:0000256" key="3">
    <source>
        <dbReference type="ARBA" id="ARBA00023065"/>
    </source>
</evidence>
<reference evidence="7" key="1">
    <citation type="submission" date="2016-11" db="UniProtKB">
        <authorList>
            <consortium name="WormBaseParasite"/>
        </authorList>
    </citation>
    <scope>IDENTIFICATION</scope>
</reference>
<dbReference type="GO" id="GO:0046961">
    <property type="term" value="F:proton-transporting ATPase activity, rotational mechanism"/>
    <property type="evidence" value="ECO:0007669"/>
    <property type="project" value="TreeGrafter"/>
</dbReference>
<dbReference type="GO" id="GO:0005524">
    <property type="term" value="F:ATP binding"/>
    <property type="evidence" value="ECO:0007669"/>
    <property type="project" value="InterPro"/>
</dbReference>
<keyword evidence="3" id="KW-0406">Ion transport</keyword>
<dbReference type="Pfam" id="PF22919">
    <property type="entry name" value="ATP-synt_VA_C"/>
    <property type="match status" value="1"/>
</dbReference>
<feature type="compositionally biased region" description="Basic residues" evidence="4">
    <location>
        <begin position="43"/>
        <end position="56"/>
    </location>
</feature>
<evidence type="ECO:0000259" key="5">
    <source>
        <dbReference type="Pfam" id="PF22919"/>
    </source>
</evidence>
<sequence>MFWTCGPLKRAAQRENHEKPSLKTALLRELFRVRLLRNASGRPRPKTRRTSYRSHLARPWSRTQLEATQKACLPRLKEQQIAYAVIRSADVLIMAGHSVVPFALAPFGSMSTWTDKRGNDQIENSGNPPWQDASSAPQWTLGSDKDDDDTEHLPSMIGSEESNPGESVELEDPGSRKLDYMATEHKHYLCDLKSTLRDHQEGGAGQIYPPINVLPSLSRLMKSAIGEGMTREDHSDVSNQLYACYAIGKDVQAMKAVVGEEALSRPSRSPSSKTSRPLIML</sequence>
<dbReference type="AlphaFoldDB" id="A0A1I7ZI67"/>
<evidence type="ECO:0000313" key="6">
    <source>
        <dbReference type="Proteomes" id="UP000095287"/>
    </source>
</evidence>
<feature type="region of interest" description="Disordered" evidence="4">
    <location>
        <begin position="261"/>
        <end position="281"/>
    </location>
</feature>
<evidence type="ECO:0000256" key="4">
    <source>
        <dbReference type="SAM" id="MobiDB-lite"/>
    </source>
</evidence>
<feature type="domain" description="ATP synthase A/B type C-terminal" evidence="5">
    <location>
        <begin position="224"/>
        <end position="265"/>
    </location>
</feature>
<feature type="region of interest" description="Disordered" evidence="4">
    <location>
        <begin position="38"/>
        <end position="57"/>
    </location>
</feature>
<protein>
    <recommendedName>
        <fullName evidence="5">ATP synthase A/B type C-terminal domain-containing protein</fullName>
    </recommendedName>
</protein>
<proteinExistence type="inferred from homology"/>
<evidence type="ECO:0000256" key="1">
    <source>
        <dbReference type="ARBA" id="ARBA00008936"/>
    </source>
</evidence>
<keyword evidence="2" id="KW-0813">Transport</keyword>
<dbReference type="InterPro" id="IPR055190">
    <property type="entry name" value="ATP-synt_VA_C"/>
</dbReference>
<dbReference type="Gene3D" id="3.40.50.12240">
    <property type="match status" value="1"/>
</dbReference>
<evidence type="ECO:0000256" key="2">
    <source>
        <dbReference type="ARBA" id="ARBA00022448"/>
    </source>
</evidence>
<keyword evidence="6" id="KW-1185">Reference proteome</keyword>
<dbReference type="GO" id="GO:0007035">
    <property type="term" value="P:vacuolar acidification"/>
    <property type="evidence" value="ECO:0007669"/>
    <property type="project" value="TreeGrafter"/>
</dbReference>
<dbReference type="PANTHER" id="PTHR43389:SF4">
    <property type="entry name" value="V-TYPE PROTON ATPASE SUBUNIT B"/>
    <property type="match status" value="1"/>
</dbReference>
<feature type="region of interest" description="Disordered" evidence="4">
    <location>
        <begin position="115"/>
        <end position="173"/>
    </location>
</feature>
<organism evidence="6 7">
    <name type="scientific">Steinernema glaseri</name>
    <dbReference type="NCBI Taxonomy" id="37863"/>
    <lineage>
        <taxon>Eukaryota</taxon>
        <taxon>Metazoa</taxon>
        <taxon>Ecdysozoa</taxon>
        <taxon>Nematoda</taxon>
        <taxon>Chromadorea</taxon>
        <taxon>Rhabditida</taxon>
        <taxon>Tylenchina</taxon>
        <taxon>Panagrolaimomorpha</taxon>
        <taxon>Strongyloidoidea</taxon>
        <taxon>Steinernematidae</taxon>
        <taxon>Steinernema</taxon>
    </lineage>
</organism>
<name>A0A1I7ZI67_9BILA</name>
<comment type="similarity">
    <text evidence="1">Belongs to the ATPase alpha/beta chains family.</text>
</comment>
<dbReference type="PROSITE" id="PS00152">
    <property type="entry name" value="ATPASE_ALPHA_BETA"/>
    <property type="match status" value="1"/>
</dbReference>
<feature type="compositionally biased region" description="Polar residues" evidence="4">
    <location>
        <begin position="121"/>
        <end position="141"/>
    </location>
</feature>
<dbReference type="WBParaSite" id="L893_g26783.t1">
    <property type="protein sequence ID" value="L893_g26783.t1"/>
    <property type="gene ID" value="L893_g26783"/>
</dbReference>
<dbReference type="PANTHER" id="PTHR43389">
    <property type="entry name" value="V-TYPE PROTON ATPASE SUBUNIT B"/>
    <property type="match status" value="1"/>
</dbReference>
<evidence type="ECO:0000313" key="7">
    <source>
        <dbReference type="WBParaSite" id="L893_g26783.t1"/>
    </source>
</evidence>
<dbReference type="Proteomes" id="UP000095287">
    <property type="component" value="Unplaced"/>
</dbReference>
<dbReference type="InterPro" id="IPR020003">
    <property type="entry name" value="ATPase_a/bsu_AS"/>
</dbReference>
<dbReference type="InterPro" id="IPR022879">
    <property type="entry name" value="V-ATPase_su_B/beta"/>
</dbReference>